<evidence type="ECO:0000313" key="4">
    <source>
        <dbReference type="Proteomes" id="UP000001693"/>
    </source>
</evidence>
<dbReference type="eggNOG" id="COG1538">
    <property type="taxonomic scope" value="Bacteria"/>
</dbReference>
<dbReference type="SUPFAM" id="SSF56954">
    <property type="entry name" value="Outer membrane efflux proteins (OEP)"/>
    <property type="match status" value="1"/>
</dbReference>
<dbReference type="Proteomes" id="UP000001693">
    <property type="component" value="Chromosome"/>
</dbReference>
<gene>
    <name evidence="3" type="ordered locus">Lcho_2050</name>
</gene>
<keyword evidence="1" id="KW-0175">Coiled coil</keyword>
<evidence type="ECO:0000256" key="1">
    <source>
        <dbReference type="SAM" id="Coils"/>
    </source>
</evidence>
<dbReference type="Gene3D" id="1.20.1600.10">
    <property type="entry name" value="Outer membrane efflux proteins (OEP)"/>
    <property type="match status" value="1"/>
</dbReference>
<dbReference type="STRING" id="395495.Lcho_2050"/>
<evidence type="ECO:0000256" key="2">
    <source>
        <dbReference type="SAM" id="SignalP"/>
    </source>
</evidence>
<reference evidence="3 4" key="1">
    <citation type="submission" date="2008-03" db="EMBL/GenBank/DDBJ databases">
        <title>Complete sequence of Leptothrix cholodnii SP-6.</title>
        <authorList>
            <consortium name="US DOE Joint Genome Institute"/>
            <person name="Copeland A."/>
            <person name="Lucas S."/>
            <person name="Lapidus A."/>
            <person name="Glavina del Rio T."/>
            <person name="Dalin E."/>
            <person name="Tice H."/>
            <person name="Bruce D."/>
            <person name="Goodwin L."/>
            <person name="Pitluck S."/>
            <person name="Chertkov O."/>
            <person name="Brettin T."/>
            <person name="Detter J.C."/>
            <person name="Han C."/>
            <person name="Kuske C.R."/>
            <person name="Schmutz J."/>
            <person name="Larimer F."/>
            <person name="Land M."/>
            <person name="Hauser L."/>
            <person name="Kyrpides N."/>
            <person name="Lykidis A."/>
            <person name="Emerson D."/>
            <person name="Richardson P."/>
        </authorList>
    </citation>
    <scope>NUCLEOTIDE SEQUENCE [LARGE SCALE GENOMIC DNA]</scope>
    <source>
        <strain evidence="4">ATCC 51168 / LMG 8142 / SP-6</strain>
    </source>
</reference>
<dbReference type="RefSeq" id="WP_012347077.1">
    <property type="nucleotide sequence ID" value="NC_010524.1"/>
</dbReference>
<dbReference type="OrthoDB" id="9769048at2"/>
<evidence type="ECO:0000313" key="3">
    <source>
        <dbReference type="EMBL" id="ACB34317.1"/>
    </source>
</evidence>
<sequence length="411" mass="45293" precursor="true">MVHTLCRLRVAVALAFGLPTLAVAGLSYDETTRLARDQAPALLAQRSALAGAEAVQPAAATLPDPRLTLGVDNLPVSGADRWSLTRDFMTMQRIGLMQEVPNGARREARAAGAQARIERERAMLAVAELTVRREAALAWLGVHFAERRAAQLRDLTTENQLLIDTLGARITAGQALPAERTMARQEGLALADRHDDAQRDIAKARSALRRWVGARADEPLDGDPPALAQSGDEVRAQIHRHAEIAPYAAMQAMAQAEAREADAEQRGDWAWEVAYSRRGPQYGDMVSFQFSFDLPWARDRRQRPMLAGKQQDIARIEAEREDTIRRHGEEIEAQLAELAALDAQRARLVDSGLPLADERIALALASYQGGRGMLADVLMARREAVETRLRLIELDAQRLALQVRLNTLIAE</sequence>
<dbReference type="AlphaFoldDB" id="B1Y218"/>
<keyword evidence="4" id="KW-1185">Reference proteome</keyword>
<feature type="chain" id="PRO_5002772714" evidence="2">
    <location>
        <begin position="25"/>
        <end position="411"/>
    </location>
</feature>
<keyword evidence="2" id="KW-0732">Signal</keyword>
<feature type="coiled-coil region" evidence="1">
    <location>
        <begin position="306"/>
        <end position="344"/>
    </location>
</feature>
<organism evidence="3 4">
    <name type="scientific">Leptothrix cholodnii (strain ATCC 51168 / LMG 8142 / SP-6)</name>
    <name type="common">Leptothrix discophora (strain SP-6)</name>
    <dbReference type="NCBI Taxonomy" id="395495"/>
    <lineage>
        <taxon>Bacteria</taxon>
        <taxon>Pseudomonadati</taxon>
        <taxon>Pseudomonadota</taxon>
        <taxon>Betaproteobacteria</taxon>
        <taxon>Burkholderiales</taxon>
        <taxon>Sphaerotilaceae</taxon>
        <taxon>Leptothrix</taxon>
    </lineage>
</organism>
<dbReference type="KEGG" id="lch:Lcho_2050"/>
<feature type="signal peptide" evidence="2">
    <location>
        <begin position="1"/>
        <end position="24"/>
    </location>
</feature>
<dbReference type="EMBL" id="CP001013">
    <property type="protein sequence ID" value="ACB34317.1"/>
    <property type="molecule type" value="Genomic_DNA"/>
</dbReference>
<proteinExistence type="predicted"/>
<dbReference type="GO" id="GO:0015562">
    <property type="term" value="F:efflux transmembrane transporter activity"/>
    <property type="evidence" value="ECO:0007669"/>
    <property type="project" value="InterPro"/>
</dbReference>
<accession>B1Y218</accession>
<dbReference type="HOGENOM" id="CLU_012817_15_1_4"/>
<protein>
    <submittedName>
        <fullName evidence="3">Heavy metal RND efflux outer membrane protein, CzcC family</fullName>
    </submittedName>
</protein>
<name>B1Y218_LEPCP</name>